<evidence type="ECO:0000256" key="6">
    <source>
        <dbReference type="ARBA" id="ARBA00022962"/>
    </source>
</evidence>
<comment type="catalytic activity">
    <reaction evidence="7">
        <text>L-aspartate + L-glutamine + ATP + H2O = L-asparagine + L-glutamate + AMP + diphosphate + H(+)</text>
        <dbReference type="Rhea" id="RHEA:12228"/>
        <dbReference type="ChEBI" id="CHEBI:15377"/>
        <dbReference type="ChEBI" id="CHEBI:15378"/>
        <dbReference type="ChEBI" id="CHEBI:29985"/>
        <dbReference type="ChEBI" id="CHEBI:29991"/>
        <dbReference type="ChEBI" id="CHEBI:30616"/>
        <dbReference type="ChEBI" id="CHEBI:33019"/>
        <dbReference type="ChEBI" id="CHEBI:58048"/>
        <dbReference type="ChEBI" id="CHEBI:58359"/>
        <dbReference type="ChEBI" id="CHEBI:456215"/>
        <dbReference type="EC" id="6.3.5.4"/>
    </reaction>
</comment>
<dbReference type="PIRSF" id="PIRSF001589">
    <property type="entry name" value="Asn_synthetase_glu-h"/>
    <property type="match status" value="1"/>
</dbReference>
<evidence type="ECO:0000313" key="13">
    <source>
        <dbReference type="Proteomes" id="UP000315724"/>
    </source>
</evidence>
<dbReference type="EC" id="6.3.5.4" evidence="3"/>
<dbReference type="GO" id="GO:0005829">
    <property type="term" value="C:cytosol"/>
    <property type="evidence" value="ECO:0007669"/>
    <property type="project" value="TreeGrafter"/>
</dbReference>
<organism evidence="12 13">
    <name type="scientific">Thalassoglobus polymorphus</name>
    <dbReference type="NCBI Taxonomy" id="2527994"/>
    <lineage>
        <taxon>Bacteria</taxon>
        <taxon>Pseudomonadati</taxon>
        <taxon>Planctomycetota</taxon>
        <taxon>Planctomycetia</taxon>
        <taxon>Planctomycetales</taxon>
        <taxon>Planctomycetaceae</taxon>
        <taxon>Thalassoglobus</taxon>
    </lineage>
</organism>
<dbReference type="Gene3D" id="3.60.20.10">
    <property type="entry name" value="Glutamine Phosphoribosylpyrophosphate, subunit 1, domain 1"/>
    <property type="match status" value="1"/>
</dbReference>
<dbReference type="NCBIfam" id="TIGR01536">
    <property type="entry name" value="asn_synth_AEB"/>
    <property type="match status" value="1"/>
</dbReference>
<evidence type="ECO:0000256" key="3">
    <source>
        <dbReference type="ARBA" id="ARBA00012737"/>
    </source>
</evidence>
<evidence type="ECO:0000256" key="9">
    <source>
        <dbReference type="PIRSR" id="PIRSR001589-2"/>
    </source>
</evidence>
<dbReference type="GO" id="GO:0004066">
    <property type="term" value="F:asparagine synthase (glutamine-hydrolyzing) activity"/>
    <property type="evidence" value="ECO:0007669"/>
    <property type="project" value="UniProtKB-EC"/>
</dbReference>
<evidence type="ECO:0000256" key="7">
    <source>
        <dbReference type="ARBA" id="ARBA00048741"/>
    </source>
</evidence>
<gene>
    <name evidence="12" type="primary">asnB_1</name>
    <name evidence="12" type="ORF">Mal48_30690</name>
</gene>
<dbReference type="CDD" id="cd00712">
    <property type="entry name" value="AsnB"/>
    <property type="match status" value="1"/>
</dbReference>
<protein>
    <recommendedName>
        <fullName evidence="3">asparagine synthase (glutamine-hydrolyzing)</fullName>
        <ecNumber evidence="3">6.3.5.4</ecNumber>
    </recommendedName>
</protein>
<dbReference type="RefSeq" id="WP_145200730.1">
    <property type="nucleotide sequence ID" value="NZ_CP036267.1"/>
</dbReference>
<evidence type="ECO:0000256" key="4">
    <source>
        <dbReference type="ARBA" id="ARBA00022741"/>
    </source>
</evidence>
<keyword evidence="8" id="KW-0028">Amino-acid biosynthesis</keyword>
<keyword evidence="4 9" id="KW-0547">Nucleotide-binding</keyword>
<dbReference type="EMBL" id="CP036267">
    <property type="protein sequence ID" value="QDT33814.1"/>
    <property type="molecule type" value="Genomic_DNA"/>
</dbReference>
<dbReference type="InterPro" id="IPR051786">
    <property type="entry name" value="ASN_synthetase/amidase"/>
</dbReference>
<evidence type="ECO:0000256" key="5">
    <source>
        <dbReference type="ARBA" id="ARBA00022840"/>
    </source>
</evidence>
<dbReference type="KEGG" id="tpol:Mal48_30690"/>
<dbReference type="PANTHER" id="PTHR43284">
    <property type="entry name" value="ASPARAGINE SYNTHETASE (GLUTAMINE-HYDROLYZING)"/>
    <property type="match status" value="1"/>
</dbReference>
<feature type="binding site" evidence="9">
    <location>
        <begin position="369"/>
        <end position="370"/>
    </location>
    <ligand>
        <name>ATP</name>
        <dbReference type="ChEBI" id="CHEBI:30616"/>
    </ligand>
</feature>
<dbReference type="GO" id="GO:0005524">
    <property type="term" value="F:ATP binding"/>
    <property type="evidence" value="ECO:0007669"/>
    <property type="project" value="UniProtKB-KW"/>
</dbReference>
<dbReference type="InterPro" id="IPR033738">
    <property type="entry name" value="AsnB_N"/>
</dbReference>
<evidence type="ECO:0000256" key="10">
    <source>
        <dbReference type="PIRSR" id="PIRSR001589-3"/>
    </source>
</evidence>
<dbReference type="Pfam" id="PF13537">
    <property type="entry name" value="GATase_7"/>
    <property type="match status" value="1"/>
</dbReference>
<proteinExistence type="inferred from homology"/>
<dbReference type="SUPFAM" id="SSF52402">
    <property type="entry name" value="Adenine nucleotide alpha hydrolases-like"/>
    <property type="match status" value="1"/>
</dbReference>
<feature type="site" description="Important for beta-aspartyl-AMP intermediate formation" evidence="10">
    <location>
        <position position="371"/>
    </location>
</feature>
<keyword evidence="8" id="KW-0061">Asparagine biosynthesis</keyword>
<keyword evidence="6 8" id="KW-0315">Glutamine amidotransferase</keyword>
<dbReference type="OrthoDB" id="9763290at2"/>
<feature type="active site" description="For GATase activity" evidence="8">
    <location>
        <position position="2"/>
    </location>
</feature>
<keyword evidence="5 9" id="KW-0067">ATP-binding</keyword>
<name>A0A517QQB8_9PLAN</name>
<dbReference type="PROSITE" id="PS51278">
    <property type="entry name" value="GATASE_TYPE_2"/>
    <property type="match status" value="1"/>
</dbReference>
<feature type="binding site" evidence="9">
    <location>
        <position position="297"/>
    </location>
    <ligand>
        <name>ATP</name>
        <dbReference type="ChEBI" id="CHEBI:30616"/>
    </ligand>
</feature>
<dbReference type="InterPro" id="IPR001962">
    <property type="entry name" value="Asn_synthase"/>
</dbReference>
<dbReference type="AlphaFoldDB" id="A0A517QQB8"/>
<dbReference type="Pfam" id="PF00733">
    <property type="entry name" value="Asn_synthase"/>
    <property type="match status" value="1"/>
</dbReference>
<dbReference type="InterPro" id="IPR017932">
    <property type="entry name" value="GATase_2_dom"/>
</dbReference>
<evidence type="ECO:0000256" key="8">
    <source>
        <dbReference type="PIRSR" id="PIRSR001589-1"/>
    </source>
</evidence>
<evidence type="ECO:0000259" key="11">
    <source>
        <dbReference type="PROSITE" id="PS51278"/>
    </source>
</evidence>
<keyword evidence="12" id="KW-0436">Ligase</keyword>
<sequence>MCGIAGGVWTNRAAELSQDVLTRMLDSIRHRGPDDSGNYFSKEGTTNCALGHRRLSIIDLGGGHQPLCNEDGTIWIAFNGEIYNYKELRSQLVASGHHFKTDTDTEVIVHLYEEHGDDCVQHLRGMFAFAIWDENKKRLLLARDRIGQKPLYYKVENNRLLFASEMKAILEVPGIEREVDHCAIDLFMTYQYVPYPRTILKGFQKLPPAHLLVFESGAVSTSRYWQAPYEPTSERPLPELSVDQWKKKLRETLTEAVRLRMRSDVPIGSFLSGGVDSTIISGLMQSLSDKPIHTFSIGFPVKEFDERAYAREAAELLGTNHHEYMVEPSALKTLPKLIWHYDEPFSDSSAIPMMSLSEVTRNVVKVALSGDGGDELFCGYPRYKAVDLAGKTDWLPQPIRSIFGWNLWQKIPSSTKQKSFGRRLKRFVGALGQSPERRYLRWIGIFDQDSRNSLYTPEFRKSLKGFDSAEFILKAYEECPSRDFITRTTCADVVSYLTCDIMTKVDVASMCYSLEARSPFLDHHVVELAAQMPIELKYKNGLGKQILIETFSDLIPKSIQKRSKMGFGVPIDHWFRNELKPLVEETLLSERCYDRGYFNPEALQLMVEEHMQGRWDHSYRMWNLICLEQWHRTFIDGEGQ</sequence>
<feature type="domain" description="Glutamine amidotransferase type-2" evidence="11">
    <location>
        <begin position="2"/>
        <end position="217"/>
    </location>
</feature>
<dbReference type="InterPro" id="IPR014729">
    <property type="entry name" value="Rossmann-like_a/b/a_fold"/>
</dbReference>
<comment type="similarity">
    <text evidence="2">Belongs to the asparagine synthetase family.</text>
</comment>
<accession>A0A517QQB8</accession>
<dbReference type="InterPro" id="IPR029055">
    <property type="entry name" value="Ntn_hydrolases_N"/>
</dbReference>
<dbReference type="InterPro" id="IPR006426">
    <property type="entry name" value="Asn_synth_AEB"/>
</dbReference>
<dbReference type="GO" id="GO:0006529">
    <property type="term" value="P:asparagine biosynthetic process"/>
    <property type="evidence" value="ECO:0007669"/>
    <property type="project" value="UniProtKB-KW"/>
</dbReference>
<dbReference type="CDD" id="cd01991">
    <property type="entry name" value="Asn_synthase_B_C"/>
    <property type="match status" value="1"/>
</dbReference>
<reference evidence="12 13" key="1">
    <citation type="submission" date="2019-02" db="EMBL/GenBank/DDBJ databases">
        <title>Deep-cultivation of Planctomycetes and their phenomic and genomic characterization uncovers novel biology.</title>
        <authorList>
            <person name="Wiegand S."/>
            <person name="Jogler M."/>
            <person name="Boedeker C."/>
            <person name="Pinto D."/>
            <person name="Vollmers J."/>
            <person name="Rivas-Marin E."/>
            <person name="Kohn T."/>
            <person name="Peeters S.H."/>
            <person name="Heuer A."/>
            <person name="Rast P."/>
            <person name="Oberbeckmann S."/>
            <person name="Bunk B."/>
            <person name="Jeske O."/>
            <person name="Meyerdierks A."/>
            <person name="Storesund J.E."/>
            <person name="Kallscheuer N."/>
            <person name="Luecker S."/>
            <person name="Lage O.M."/>
            <person name="Pohl T."/>
            <person name="Merkel B.J."/>
            <person name="Hornburger P."/>
            <person name="Mueller R.-W."/>
            <person name="Bruemmer F."/>
            <person name="Labrenz M."/>
            <person name="Spormann A.M."/>
            <person name="Op den Camp H."/>
            <person name="Overmann J."/>
            <person name="Amann R."/>
            <person name="Jetten M.S.M."/>
            <person name="Mascher T."/>
            <person name="Medema M.H."/>
            <person name="Devos D.P."/>
            <person name="Kaster A.-K."/>
            <person name="Ovreas L."/>
            <person name="Rohde M."/>
            <person name="Galperin M.Y."/>
            <person name="Jogler C."/>
        </authorList>
    </citation>
    <scope>NUCLEOTIDE SEQUENCE [LARGE SCALE GENOMIC DNA]</scope>
    <source>
        <strain evidence="12 13">Mal48</strain>
    </source>
</reference>
<comment type="pathway">
    <text evidence="1">Amino-acid biosynthesis; L-asparagine biosynthesis; L-asparagine from L-aspartate (L-Gln route): step 1/1.</text>
</comment>
<dbReference type="Gene3D" id="3.40.50.620">
    <property type="entry name" value="HUPs"/>
    <property type="match status" value="1"/>
</dbReference>
<evidence type="ECO:0000256" key="2">
    <source>
        <dbReference type="ARBA" id="ARBA00005752"/>
    </source>
</evidence>
<evidence type="ECO:0000256" key="1">
    <source>
        <dbReference type="ARBA" id="ARBA00005187"/>
    </source>
</evidence>
<keyword evidence="13" id="KW-1185">Reference proteome</keyword>
<evidence type="ECO:0000313" key="12">
    <source>
        <dbReference type="EMBL" id="QDT33814.1"/>
    </source>
</evidence>
<dbReference type="Proteomes" id="UP000315724">
    <property type="component" value="Chromosome"/>
</dbReference>
<dbReference type="PANTHER" id="PTHR43284:SF1">
    <property type="entry name" value="ASPARAGINE SYNTHETASE"/>
    <property type="match status" value="1"/>
</dbReference>
<dbReference type="SUPFAM" id="SSF56235">
    <property type="entry name" value="N-terminal nucleophile aminohydrolases (Ntn hydrolases)"/>
    <property type="match status" value="1"/>
</dbReference>
<feature type="binding site" evidence="9">
    <location>
        <position position="104"/>
    </location>
    <ligand>
        <name>L-glutamine</name>
        <dbReference type="ChEBI" id="CHEBI:58359"/>
    </ligand>
</feature>